<gene>
    <name evidence="2" type="ORF">PHYSODRAFT_246684</name>
</gene>
<dbReference type="RefSeq" id="XP_009538245.1">
    <property type="nucleotide sequence ID" value="XM_009539950.1"/>
</dbReference>
<dbReference type="AlphaFoldDB" id="G5ADU6"/>
<name>G5ADU6_PHYSP</name>
<proteinExistence type="predicted"/>
<feature type="compositionally biased region" description="Basic residues" evidence="1">
    <location>
        <begin position="1"/>
        <end position="12"/>
    </location>
</feature>
<reference evidence="2 3" key="1">
    <citation type="journal article" date="2006" name="Science">
        <title>Phytophthora genome sequences uncover evolutionary origins and mechanisms of pathogenesis.</title>
        <authorList>
            <person name="Tyler B.M."/>
            <person name="Tripathy S."/>
            <person name="Zhang X."/>
            <person name="Dehal P."/>
            <person name="Jiang R.H."/>
            <person name="Aerts A."/>
            <person name="Arredondo F.D."/>
            <person name="Baxter L."/>
            <person name="Bensasson D."/>
            <person name="Beynon J.L."/>
            <person name="Chapman J."/>
            <person name="Damasceno C.M."/>
            <person name="Dorrance A.E."/>
            <person name="Dou D."/>
            <person name="Dickerman A.W."/>
            <person name="Dubchak I.L."/>
            <person name="Garbelotto M."/>
            <person name="Gijzen M."/>
            <person name="Gordon S.G."/>
            <person name="Govers F."/>
            <person name="Grunwald N.J."/>
            <person name="Huang W."/>
            <person name="Ivors K.L."/>
            <person name="Jones R.W."/>
            <person name="Kamoun S."/>
            <person name="Krampis K."/>
            <person name="Lamour K.H."/>
            <person name="Lee M.K."/>
            <person name="McDonald W.H."/>
            <person name="Medina M."/>
            <person name="Meijer H.J."/>
            <person name="Nordberg E.K."/>
            <person name="Maclean D.J."/>
            <person name="Ospina-Giraldo M.D."/>
            <person name="Morris P.F."/>
            <person name="Phuntumart V."/>
            <person name="Putnam N.H."/>
            <person name="Rash S."/>
            <person name="Rose J.K."/>
            <person name="Sakihama Y."/>
            <person name="Salamov A.A."/>
            <person name="Savidor A."/>
            <person name="Scheuring C.F."/>
            <person name="Smith B.M."/>
            <person name="Sobral B.W."/>
            <person name="Terry A."/>
            <person name="Torto-Alalibo T.A."/>
            <person name="Win J."/>
            <person name="Xu Z."/>
            <person name="Zhang H."/>
            <person name="Grigoriev I.V."/>
            <person name="Rokhsar D.S."/>
            <person name="Boore J.L."/>
        </authorList>
    </citation>
    <scope>NUCLEOTIDE SEQUENCE [LARGE SCALE GENOMIC DNA]</scope>
    <source>
        <strain evidence="2 3">P6497</strain>
    </source>
</reference>
<evidence type="ECO:0000256" key="1">
    <source>
        <dbReference type="SAM" id="MobiDB-lite"/>
    </source>
</evidence>
<dbReference type="KEGG" id="psoj:PHYSODRAFT_246684"/>
<organism evidence="2 3">
    <name type="scientific">Phytophthora sojae (strain P6497)</name>
    <name type="common">Soybean stem and root rot agent</name>
    <name type="synonym">Phytophthora megasperma f. sp. glycines</name>
    <dbReference type="NCBI Taxonomy" id="1094619"/>
    <lineage>
        <taxon>Eukaryota</taxon>
        <taxon>Sar</taxon>
        <taxon>Stramenopiles</taxon>
        <taxon>Oomycota</taxon>
        <taxon>Peronosporomycetes</taxon>
        <taxon>Peronosporales</taxon>
        <taxon>Peronosporaceae</taxon>
        <taxon>Phytophthora</taxon>
    </lineage>
</organism>
<dbReference type="EMBL" id="JH159164">
    <property type="protein sequence ID" value="EGZ06348.1"/>
    <property type="molecule type" value="Genomic_DNA"/>
</dbReference>
<evidence type="ECO:0000313" key="3">
    <source>
        <dbReference type="Proteomes" id="UP000002640"/>
    </source>
</evidence>
<feature type="region of interest" description="Disordered" evidence="1">
    <location>
        <begin position="1"/>
        <end position="24"/>
    </location>
</feature>
<dbReference type="Proteomes" id="UP000002640">
    <property type="component" value="Unassembled WGS sequence"/>
</dbReference>
<dbReference type="InParanoid" id="G5ADU6"/>
<accession>G5ADU6</accession>
<keyword evidence="3" id="KW-1185">Reference proteome</keyword>
<dbReference type="GeneID" id="20637642"/>
<evidence type="ECO:0000313" key="2">
    <source>
        <dbReference type="EMBL" id="EGZ06348.1"/>
    </source>
</evidence>
<sequence>MARLRRQHRRELRHGDRTQRKMRARKDAVARLDARLQASLCLQEQQEVSAVLRDLVGRVELSVEHATNQRAEEALAWSELQQSDQRDCAARLETEWGEAEDLIVVEQQLLAQRVEGLGTRLQAAQQHLRDEKEAGAELHASYAQLEQDVANKSGWLTALALSSMSLLQVEDSKHQSELSAENAQLRDKLQTAHKVAKKCKHKYKKVKAEVKALRGQLNVVKGNTTQANTHFTPNVLKPDHSHAGRLHTLRGTKNR</sequence>
<feature type="compositionally biased region" description="Basic and acidic residues" evidence="1">
    <location>
        <begin position="13"/>
        <end position="24"/>
    </location>
</feature>
<dbReference type="SMR" id="G5ADU6"/>
<protein>
    <submittedName>
        <fullName evidence="2">Uncharacterized protein</fullName>
    </submittedName>
</protein>